<dbReference type="AlphaFoldDB" id="A0ABD1L3S6"/>
<dbReference type="EMBL" id="JBGMDY010000011">
    <property type="protein sequence ID" value="KAL2318018.1"/>
    <property type="molecule type" value="Genomic_DNA"/>
</dbReference>
<keyword evidence="1" id="KW-0812">Transmembrane</keyword>
<evidence type="ECO:0000256" key="1">
    <source>
        <dbReference type="SAM" id="Phobius"/>
    </source>
</evidence>
<feature type="transmembrane region" description="Helical" evidence="1">
    <location>
        <begin position="37"/>
        <end position="56"/>
    </location>
</feature>
<keyword evidence="1" id="KW-1133">Transmembrane helix</keyword>
<reference evidence="2 3" key="1">
    <citation type="submission" date="2024-08" db="EMBL/GenBank/DDBJ databases">
        <title>Insights into the chromosomal genome structure of Flemingia macrophylla.</title>
        <authorList>
            <person name="Ding Y."/>
            <person name="Zhao Y."/>
            <person name="Bi W."/>
            <person name="Wu M."/>
            <person name="Zhao G."/>
            <person name="Gong Y."/>
            <person name="Li W."/>
            <person name="Zhang P."/>
        </authorList>
    </citation>
    <scope>NUCLEOTIDE SEQUENCE [LARGE SCALE GENOMIC DNA]</scope>
    <source>
        <strain evidence="2">DYQJB</strain>
        <tissue evidence="2">Leaf</tissue>
    </source>
</reference>
<evidence type="ECO:0000313" key="3">
    <source>
        <dbReference type="Proteomes" id="UP001603857"/>
    </source>
</evidence>
<gene>
    <name evidence="2" type="ORF">Fmac_031894</name>
</gene>
<comment type="caution">
    <text evidence="2">The sequence shown here is derived from an EMBL/GenBank/DDBJ whole genome shotgun (WGS) entry which is preliminary data.</text>
</comment>
<sequence length="78" mass="8871">MSHITFQKPSLVTPFSPIPEILASLLLLFESLRDQELHFVSLALLFVISPSLWFNASVHVATHEFFSVFLTQSRNGRN</sequence>
<dbReference type="Proteomes" id="UP001603857">
    <property type="component" value="Unassembled WGS sequence"/>
</dbReference>
<organism evidence="2 3">
    <name type="scientific">Flemingia macrophylla</name>
    <dbReference type="NCBI Taxonomy" id="520843"/>
    <lineage>
        <taxon>Eukaryota</taxon>
        <taxon>Viridiplantae</taxon>
        <taxon>Streptophyta</taxon>
        <taxon>Embryophyta</taxon>
        <taxon>Tracheophyta</taxon>
        <taxon>Spermatophyta</taxon>
        <taxon>Magnoliopsida</taxon>
        <taxon>eudicotyledons</taxon>
        <taxon>Gunneridae</taxon>
        <taxon>Pentapetalae</taxon>
        <taxon>rosids</taxon>
        <taxon>fabids</taxon>
        <taxon>Fabales</taxon>
        <taxon>Fabaceae</taxon>
        <taxon>Papilionoideae</taxon>
        <taxon>50 kb inversion clade</taxon>
        <taxon>NPAAA clade</taxon>
        <taxon>indigoferoid/millettioid clade</taxon>
        <taxon>Phaseoleae</taxon>
        <taxon>Flemingia</taxon>
    </lineage>
</organism>
<keyword evidence="1" id="KW-0472">Membrane</keyword>
<evidence type="ECO:0000313" key="2">
    <source>
        <dbReference type="EMBL" id="KAL2318018.1"/>
    </source>
</evidence>
<keyword evidence="3" id="KW-1185">Reference proteome</keyword>
<accession>A0ABD1L3S6</accession>
<protein>
    <submittedName>
        <fullName evidence="2">Uncharacterized protein</fullName>
    </submittedName>
</protein>
<proteinExistence type="predicted"/>
<name>A0ABD1L3S6_9FABA</name>